<keyword evidence="2 7" id="KW-0929">Antimicrobial</keyword>
<evidence type="ECO:0000256" key="5">
    <source>
        <dbReference type="ARBA" id="ARBA00023200"/>
    </source>
</evidence>
<dbReference type="CDD" id="cd00118">
    <property type="entry name" value="LysM"/>
    <property type="match status" value="4"/>
</dbReference>
<dbReference type="CDD" id="cd00737">
    <property type="entry name" value="lyz_endolysin_autolysin"/>
    <property type="match status" value="1"/>
</dbReference>
<keyword evidence="4 7" id="KW-0378">Hydrolase</keyword>
<comment type="similarity">
    <text evidence="7">Belongs to the glycosyl hydrolase 24 family.</text>
</comment>
<dbReference type="InterPro" id="IPR034690">
    <property type="entry name" value="Endolysin_T4_type"/>
</dbReference>
<evidence type="ECO:0000256" key="6">
    <source>
        <dbReference type="ARBA" id="ARBA00023295"/>
    </source>
</evidence>
<evidence type="ECO:0000313" key="10">
    <source>
        <dbReference type="EMBL" id="MBE1160899.1"/>
    </source>
</evidence>
<comment type="catalytic activity">
    <reaction evidence="1 7">
        <text>Hydrolysis of (1-&gt;4)-beta-linkages between N-acetylmuramic acid and N-acetyl-D-glucosamine residues in a peptidoglycan and between N-acetyl-D-glucosamine residues in chitodextrins.</text>
        <dbReference type="EC" id="3.2.1.17"/>
    </reaction>
</comment>
<feature type="compositionally biased region" description="Low complexity" evidence="8">
    <location>
        <begin position="236"/>
        <end position="268"/>
    </location>
</feature>
<evidence type="ECO:0000313" key="11">
    <source>
        <dbReference type="Proteomes" id="UP000651010"/>
    </source>
</evidence>
<gene>
    <name evidence="10" type="ORF">IGX34_10900</name>
</gene>
<dbReference type="InterPro" id="IPR002196">
    <property type="entry name" value="Glyco_hydro_24"/>
</dbReference>
<comment type="caution">
    <text evidence="10">The sequence shown here is derived from an EMBL/GenBank/DDBJ whole genome shotgun (WGS) entry which is preliminary data.</text>
</comment>
<dbReference type="PANTHER" id="PTHR33734">
    <property type="entry name" value="LYSM DOMAIN-CONTAINING GPI-ANCHORED PROTEIN 2"/>
    <property type="match status" value="1"/>
</dbReference>
<dbReference type="Pfam" id="PF00959">
    <property type="entry name" value="Phage_lysozyme"/>
    <property type="match status" value="1"/>
</dbReference>
<dbReference type="Proteomes" id="UP000651010">
    <property type="component" value="Unassembled WGS sequence"/>
</dbReference>
<dbReference type="SMART" id="SM00257">
    <property type="entry name" value="LysM"/>
    <property type="match status" value="4"/>
</dbReference>
<evidence type="ECO:0000256" key="4">
    <source>
        <dbReference type="ARBA" id="ARBA00022801"/>
    </source>
</evidence>
<evidence type="ECO:0000256" key="7">
    <source>
        <dbReference type="RuleBase" id="RU003788"/>
    </source>
</evidence>
<keyword evidence="6 7" id="KW-0326">Glycosidase</keyword>
<dbReference type="SUPFAM" id="SSF54106">
    <property type="entry name" value="LysM domain"/>
    <property type="match status" value="4"/>
</dbReference>
<reference evidence="10 11" key="1">
    <citation type="submission" date="2020-09" db="EMBL/GenBank/DDBJ databases">
        <title>Dyella sp. 7MK23 isolated from forest soil.</title>
        <authorList>
            <person name="Fu J."/>
        </authorList>
    </citation>
    <scope>NUCLEOTIDE SEQUENCE [LARGE SCALE GENOMIC DNA]</scope>
    <source>
        <strain evidence="10 11">7MK23</strain>
    </source>
</reference>
<feature type="domain" description="LysM" evidence="9">
    <location>
        <begin position="385"/>
        <end position="430"/>
    </location>
</feature>
<feature type="domain" description="LysM" evidence="9">
    <location>
        <begin position="21"/>
        <end position="66"/>
    </location>
</feature>
<keyword evidence="5" id="KW-1035">Host cytoplasm</keyword>
<dbReference type="InterPro" id="IPR023347">
    <property type="entry name" value="Lysozyme_dom_sf"/>
</dbReference>
<dbReference type="RefSeq" id="WP_192555761.1">
    <property type="nucleotide sequence ID" value="NZ_JACZZA010000006.1"/>
</dbReference>
<dbReference type="Gene3D" id="3.10.350.10">
    <property type="entry name" value="LysM domain"/>
    <property type="match status" value="4"/>
</dbReference>
<organism evidence="10 11">
    <name type="scientific">Dyella acidiphila</name>
    <dbReference type="NCBI Taxonomy" id="2775866"/>
    <lineage>
        <taxon>Bacteria</taxon>
        <taxon>Pseudomonadati</taxon>
        <taxon>Pseudomonadota</taxon>
        <taxon>Gammaproteobacteria</taxon>
        <taxon>Lysobacterales</taxon>
        <taxon>Rhodanobacteraceae</taxon>
        <taxon>Dyella</taxon>
    </lineage>
</organism>
<name>A0ABR9GA72_9GAMM</name>
<evidence type="ECO:0000256" key="8">
    <source>
        <dbReference type="SAM" id="MobiDB-lite"/>
    </source>
</evidence>
<evidence type="ECO:0000256" key="3">
    <source>
        <dbReference type="ARBA" id="ARBA00022638"/>
    </source>
</evidence>
<feature type="domain" description="LysM" evidence="9">
    <location>
        <begin position="323"/>
        <end position="368"/>
    </location>
</feature>
<evidence type="ECO:0000259" key="9">
    <source>
        <dbReference type="PROSITE" id="PS51782"/>
    </source>
</evidence>
<dbReference type="Pfam" id="PF01476">
    <property type="entry name" value="LysM"/>
    <property type="match status" value="4"/>
</dbReference>
<evidence type="ECO:0000256" key="1">
    <source>
        <dbReference type="ARBA" id="ARBA00000632"/>
    </source>
</evidence>
<feature type="region of interest" description="Disordered" evidence="8">
    <location>
        <begin position="69"/>
        <end position="88"/>
    </location>
</feature>
<evidence type="ECO:0000256" key="2">
    <source>
        <dbReference type="ARBA" id="ARBA00022529"/>
    </source>
</evidence>
<dbReference type="EMBL" id="JACZZA010000006">
    <property type="protein sequence ID" value="MBE1160899.1"/>
    <property type="molecule type" value="Genomic_DNA"/>
</dbReference>
<feature type="compositionally biased region" description="Low complexity" evidence="8">
    <location>
        <begin position="72"/>
        <end position="88"/>
    </location>
</feature>
<protein>
    <recommendedName>
        <fullName evidence="7">Lysozyme</fullName>
        <ecNumber evidence="7">3.2.1.17</ecNumber>
    </recommendedName>
</protein>
<sequence length="584" mass="59176">MSTVSAVRLAASPANSNDASSSYTVQHGDTLAGIAAHFGVSLAALEAANPSINNPNLIYPGDQLTIPGDHTGNASASGSQSVSGGKGAAASSYSISENGVKMIEGFEGGPYLNAYPDPATGGAPWTIGYGHTGGVTPGEHITQAQAEQFLKSDLQSAENAVRNSIHVPITQNQFDACVSLAFNIGGSGFASSDVASRLNAGNYAGAQQAFGEYNHANGMVLPGLTRRRAAEAALFGSSAPSGSSSTSAPGKSNPGSSSSPSTGSSENNYTVRSGDTLSSIAASHGISLSTLEAANEQIANFNTIFPGEAIHLPGSQGATSSSSNYSVRAGDTLTGIAASHGVSLAALEAANPQIANPNVISVGETIHIPSGSTSSQPTAPKPASSNYVVRAGDTMSGIASSHGVSLSALEAANSQITNPNLIHIGETVHIPGGGAVTSPSAPGTVKGSNAAAMAQKYLGRYETDLEAHGITQAGVDPSESCANFVSSMLQQAGQINWHSINVGDLTSRLQQQGWHKVSLASAKPGDVWICHDINGEDHTEIVASNTNGHVTLIGSNNTPDPNNQQINYDNYSASIDGSYILAPP</sequence>
<keyword evidence="11" id="KW-1185">Reference proteome</keyword>
<feature type="region of interest" description="Disordered" evidence="8">
    <location>
        <begin position="235"/>
        <end position="271"/>
    </location>
</feature>
<feature type="domain" description="LysM" evidence="9">
    <location>
        <begin position="267"/>
        <end position="312"/>
    </location>
</feature>
<dbReference type="EC" id="3.2.1.17" evidence="7"/>
<dbReference type="Gene3D" id="1.10.530.40">
    <property type="match status" value="1"/>
</dbReference>
<dbReference type="SUPFAM" id="SSF53955">
    <property type="entry name" value="Lysozyme-like"/>
    <property type="match status" value="1"/>
</dbReference>
<dbReference type="InterPro" id="IPR023346">
    <property type="entry name" value="Lysozyme-like_dom_sf"/>
</dbReference>
<dbReference type="PANTHER" id="PTHR33734:SF22">
    <property type="entry name" value="MEMBRANE-BOUND LYTIC MUREIN TRANSGLYCOSYLASE D"/>
    <property type="match status" value="1"/>
</dbReference>
<dbReference type="InterPro" id="IPR018392">
    <property type="entry name" value="LysM"/>
</dbReference>
<dbReference type="InterPro" id="IPR033907">
    <property type="entry name" value="Endolysin_autolysin"/>
</dbReference>
<accession>A0ABR9GA72</accession>
<dbReference type="Gene3D" id="3.90.1720.10">
    <property type="entry name" value="endopeptidase domain like (from Nostoc punctiforme)"/>
    <property type="match status" value="1"/>
</dbReference>
<dbReference type="PROSITE" id="PS51782">
    <property type="entry name" value="LYSM"/>
    <property type="match status" value="4"/>
</dbReference>
<proteinExistence type="inferred from homology"/>
<dbReference type="InterPro" id="IPR036779">
    <property type="entry name" value="LysM_dom_sf"/>
</dbReference>
<dbReference type="HAMAP" id="MF_04110">
    <property type="entry name" value="ENDOLYSIN_T4"/>
    <property type="match status" value="1"/>
</dbReference>
<keyword evidence="3 7" id="KW-0081">Bacteriolytic enzyme</keyword>